<dbReference type="Proteomes" id="UP000092716">
    <property type="component" value="Chromosome 11"/>
</dbReference>
<dbReference type="VEuPathDB" id="PlasmoDB:PCOAH_00033360"/>
<organism evidence="3 4">
    <name type="scientific">Plasmodium coatneyi</name>
    <dbReference type="NCBI Taxonomy" id="208452"/>
    <lineage>
        <taxon>Eukaryota</taxon>
        <taxon>Sar</taxon>
        <taxon>Alveolata</taxon>
        <taxon>Apicomplexa</taxon>
        <taxon>Aconoidasida</taxon>
        <taxon>Haemosporida</taxon>
        <taxon>Plasmodiidae</taxon>
        <taxon>Plasmodium</taxon>
    </lineage>
</organism>
<evidence type="ECO:0000256" key="1">
    <source>
        <dbReference type="SAM" id="Coils"/>
    </source>
</evidence>
<feature type="compositionally biased region" description="Basic and acidic residues" evidence="2">
    <location>
        <begin position="777"/>
        <end position="791"/>
    </location>
</feature>
<keyword evidence="4" id="KW-1185">Reference proteome</keyword>
<feature type="compositionally biased region" description="Polar residues" evidence="2">
    <location>
        <begin position="138"/>
        <end position="147"/>
    </location>
</feature>
<keyword evidence="1" id="KW-0175">Coiled coil</keyword>
<dbReference type="EMBL" id="CP016249">
    <property type="protein sequence ID" value="ANQ09122.1"/>
    <property type="molecule type" value="Genomic_DNA"/>
</dbReference>
<feature type="coiled-coil region" evidence="1">
    <location>
        <begin position="975"/>
        <end position="1009"/>
    </location>
</feature>
<dbReference type="GeneID" id="30910067"/>
<reference evidence="4" key="1">
    <citation type="submission" date="2016-06" db="EMBL/GenBank/DDBJ databases">
        <title>First high quality genome sequence of Plasmodium coatneyi using continuous long reads from single molecule, real-time sequencing.</title>
        <authorList>
            <person name="Chien J.-T."/>
            <person name="Pakala S.B."/>
            <person name="Geraldo J.A."/>
            <person name="Lapp S.A."/>
            <person name="Barnwell J.W."/>
            <person name="Kissinger J.C."/>
            <person name="Galinski M.R."/>
            <person name="Humphrey J.C."/>
        </authorList>
    </citation>
    <scope>NUCLEOTIDE SEQUENCE [LARGE SCALE GENOMIC DNA]</scope>
    <source>
        <strain evidence="4">Hackeri</strain>
    </source>
</reference>
<dbReference type="KEGG" id="pcot:PCOAH_00033360"/>
<dbReference type="OrthoDB" id="386903at2759"/>
<evidence type="ECO:0000313" key="4">
    <source>
        <dbReference type="Proteomes" id="UP000092716"/>
    </source>
</evidence>
<protein>
    <submittedName>
        <fullName evidence="3">Uncharacterized protein</fullName>
    </submittedName>
</protein>
<name>A0A1B1E249_9APIC</name>
<accession>A0A1B1E249</accession>
<feature type="compositionally biased region" description="Basic and acidic residues" evidence="2">
    <location>
        <begin position="826"/>
        <end position="853"/>
    </location>
</feature>
<feature type="region of interest" description="Disordered" evidence="2">
    <location>
        <begin position="777"/>
        <end position="887"/>
    </location>
</feature>
<evidence type="ECO:0000256" key="2">
    <source>
        <dbReference type="SAM" id="MobiDB-lite"/>
    </source>
</evidence>
<feature type="compositionally biased region" description="Polar residues" evidence="2">
    <location>
        <begin position="923"/>
        <end position="936"/>
    </location>
</feature>
<feature type="region of interest" description="Disordered" evidence="2">
    <location>
        <begin position="901"/>
        <end position="945"/>
    </location>
</feature>
<feature type="region of interest" description="Disordered" evidence="2">
    <location>
        <begin position="138"/>
        <end position="166"/>
    </location>
</feature>
<dbReference type="RefSeq" id="XP_019915817.1">
    <property type="nucleotide sequence ID" value="XM_020060131.1"/>
</dbReference>
<feature type="coiled-coil region" evidence="1">
    <location>
        <begin position="1191"/>
        <end position="1218"/>
    </location>
</feature>
<proteinExistence type="predicted"/>
<feature type="compositionally biased region" description="Polar residues" evidence="2">
    <location>
        <begin position="859"/>
        <end position="868"/>
    </location>
</feature>
<feature type="region of interest" description="Disordered" evidence="2">
    <location>
        <begin position="289"/>
        <end position="315"/>
    </location>
</feature>
<evidence type="ECO:0000313" key="3">
    <source>
        <dbReference type="EMBL" id="ANQ09122.1"/>
    </source>
</evidence>
<sequence>MHGLYRKNQLSAPEEHLCTNAFWRKNLFSRYEIKPKYFNVPTYHVKDNTNECFERVSKNSWYDTSSFRKKKGAFLFSRELRHINWNSSHDGVETNLSDRPHDGVEAPINGALPMLTNSEDAKNLDECGSFAQNVVSRNANGNALNDKTSNEKEKKKKKALPLPNDGVTPTGSLLTFHARKNNLHKLAKMGNAKRTYNVKNEKWTPESCRSLDHEPAQRYTHKWDTTPSVSGKVYKKKQTSIDLWKYKREDRLKGCTLHEQVNEKIISSKLSAEKGIMCVHKLATLPVDDKMRSDKSGKGQLEKSSKKMKEKSVHRKENLGGLLQMTPSMGKTKKESFVRSYITSEIASVSVIASGGYTHGGKRIEEKNTPMGQEQIRDIFHPTGNSKSMTREIALRKGTYTTYQQKGRRHLGMQKMLLSGSSQGEKSKEGGLEEGVSGMPIWNCALESPQHGEDTPPNNKRITNSLERTSGVHTEDTCSLKYSSKERTTTECMMIEDVDVNKPKLEEEGIIGLSTNVPGHSKNLHLLDESSNEKIFFDSLVNSKMYFRIDFKIYKPILMRAITQVRVYSNEKLLQCVYIKEYPQKFSVVVQNAVRMCNGKVLAKMKNKLINIKETGVLNFTYLNNKKVIGCSHISIRHVVSSGVEGGLFIPVDDHADCRKQKNPKEAFVVDPLLPFGRQEINVLKSKIFVNYKIDCPRSMHDFIASGEVVTAKAKISFLEDMVRQMYNFIQDSVLLRFVKGARRAHGESECGTGNGEAASPRVPSFEYHALKEAAKVENEDQHADGEKHLYSENPGGRSGNMGNAPEGGGGETEDHLPIGNAPQNGEREDATDRKAEEGKDENEAAEKSKSTDLEEGGCNNTSSSNHTDPPPCDGIATGNLQGEAPNSSNVVEDVLKLEQEDQGTHKCQQVDCSPDEGDNPHVESTSPGKTYNENAENNRKGNKDEVEQCGTNRYAPKGVPTYTKGLRTNYPFEQKNKKKQIEQLESIIAEYKKELVEKGEEIQKLKHSNNNTNILYKACYRKLQEIENERKRTDAMNFLLRFDDSCSNKLTNRLDTKKALPRRKAYTETDTNVLMGPNVRRVNSLRTALVALNGEENNMGGNAIRRSGTGTFTGSSTYTTTMRSLPPMGKERLNKKKQTMRTESVNRAIMDLFDADLGENFRFEKDATPRGTMTDEGDHCGERRVPLSNYQIKEKKIDALVKENESLKERINKLTLTDAEWYSRIPPLRDVYSITRAKDKSKAQKYAKLRGVEQHCTNSNYLEHSWGEKKKIYNYAAVRNKYSSNSRFNFPLNLVKSYSNDPIAHRDVDIYQSGF</sequence>
<gene>
    <name evidence="3" type="ORF">PCOAH_00033360</name>
</gene>